<dbReference type="AlphaFoldDB" id="A0A383D564"/>
<keyword evidence="1" id="KW-0175">Coiled coil</keyword>
<evidence type="ECO:0000313" key="2">
    <source>
        <dbReference type="EMBL" id="SVE39393.1"/>
    </source>
</evidence>
<feature type="non-terminal residue" evidence="2">
    <location>
        <position position="237"/>
    </location>
</feature>
<gene>
    <name evidence="2" type="ORF">METZ01_LOCUS492247</name>
</gene>
<sequence length="237" mass="26963">KELEARLAGEKERIKELEKVMEEASKKSAENLKFLSDGIDDRQKKAEEAEVSLKNKRQQLEGQQGALSFKEDEIETLSMSVQETKKEIAAVNKEIEHARGRMVTLSSSLPAMENKISGLTTSIENEKQRELEQKQALLTYEAITKIYKEHFSLTLSELQNYMYARPWLERGEKISVTHIQYDFQAGFLGLPAGKERGIEKGMTFIVRSNGRNICRIKIHEVSTKNSVGMIIPLYGNP</sequence>
<reference evidence="2" key="1">
    <citation type="submission" date="2018-05" db="EMBL/GenBank/DDBJ databases">
        <authorList>
            <person name="Lanie J.A."/>
            <person name="Ng W.-L."/>
            <person name="Kazmierczak K.M."/>
            <person name="Andrzejewski T.M."/>
            <person name="Davidsen T.M."/>
            <person name="Wayne K.J."/>
            <person name="Tettelin H."/>
            <person name="Glass J.I."/>
            <person name="Rusch D."/>
            <person name="Podicherti R."/>
            <person name="Tsui H.-C.T."/>
            <person name="Winkler M.E."/>
        </authorList>
    </citation>
    <scope>NUCLEOTIDE SEQUENCE</scope>
</reference>
<dbReference type="EMBL" id="UINC01214248">
    <property type="protein sequence ID" value="SVE39393.1"/>
    <property type="molecule type" value="Genomic_DNA"/>
</dbReference>
<protein>
    <submittedName>
        <fullName evidence="2">Uncharacterized protein</fullName>
    </submittedName>
</protein>
<proteinExistence type="predicted"/>
<feature type="coiled-coil region" evidence="1">
    <location>
        <begin position="7"/>
        <end position="101"/>
    </location>
</feature>
<accession>A0A383D564</accession>
<organism evidence="2">
    <name type="scientific">marine metagenome</name>
    <dbReference type="NCBI Taxonomy" id="408172"/>
    <lineage>
        <taxon>unclassified sequences</taxon>
        <taxon>metagenomes</taxon>
        <taxon>ecological metagenomes</taxon>
    </lineage>
</organism>
<evidence type="ECO:0000256" key="1">
    <source>
        <dbReference type="SAM" id="Coils"/>
    </source>
</evidence>
<feature type="non-terminal residue" evidence="2">
    <location>
        <position position="1"/>
    </location>
</feature>
<dbReference type="Gene3D" id="1.20.5.340">
    <property type="match status" value="1"/>
</dbReference>
<name>A0A383D564_9ZZZZ</name>